<feature type="coiled-coil region" evidence="23">
    <location>
        <begin position="1855"/>
        <end position="1889"/>
    </location>
</feature>
<feature type="domain" description="Laminin EGF-like" evidence="25">
    <location>
        <begin position="1407"/>
        <end position="1458"/>
    </location>
</feature>
<feature type="domain" description="Laminin N-terminal" evidence="27">
    <location>
        <begin position="467"/>
        <end position="706"/>
    </location>
</feature>
<evidence type="ECO:0000256" key="16">
    <source>
        <dbReference type="ARBA" id="ARBA00075415"/>
    </source>
</evidence>
<feature type="disulfide bond" evidence="22">
    <location>
        <begin position="1252"/>
        <end position="1264"/>
    </location>
</feature>
<feature type="compositionally biased region" description="Low complexity" evidence="24">
    <location>
        <begin position="276"/>
        <end position="286"/>
    </location>
</feature>
<feature type="domain" description="Laminin EGF-like" evidence="25">
    <location>
        <begin position="1510"/>
        <end position="1557"/>
    </location>
</feature>
<feature type="domain" description="Laminin EGF-like" evidence="25">
    <location>
        <begin position="770"/>
        <end position="832"/>
    </location>
</feature>
<dbReference type="InterPro" id="IPR056863">
    <property type="entry name" value="LMN_ATRN_NET-like_EGF"/>
</dbReference>
<feature type="compositionally biased region" description="Low complexity" evidence="24">
    <location>
        <begin position="357"/>
        <end position="366"/>
    </location>
</feature>
<dbReference type="FunFam" id="2.60.120.260:FF:000010">
    <property type="entry name" value="Laminin subunit beta 1"/>
    <property type="match status" value="1"/>
</dbReference>
<dbReference type="SUPFAM" id="SSF57196">
    <property type="entry name" value="EGF/Laminin"/>
    <property type="match status" value="12"/>
</dbReference>
<feature type="disulfide bond" evidence="22">
    <location>
        <begin position="1206"/>
        <end position="1223"/>
    </location>
</feature>
<dbReference type="EMBL" id="JAHLQT010021845">
    <property type="protein sequence ID" value="KAG7166952.1"/>
    <property type="molecule type" value="Genomic_DNA"/>
</dbReference>
<protein>
    <recommendedName>
        <fullName evidence="14">Laminin subunit beta-1</fullName>
    </recommendedName>
    <alternativeName>
        <fullName evidence="17">Laminin B1 chain</fullName>
    </alternativeName>
    <alternativeName>
        <fullName evidence="15">Laminin-1 subunit beta</fullName>
    </alternativeName>
    <alternativeName>
        <fullName evidence="19">Laminin-10 subunit beta</fullName>
    </alternativeName>
    <alternativeName>
        <fullName evidence="16">Laminin-12 subunit beta</fullName>
    </alternativeName>
    <alternativeName>
        <fullName evidence="20">Laminin-2 subunit beta</fullName>
    </alternativeName>
    <alternativeName>
        <fullName evidence="18">Laminin-6 subunit beta</fullName>
    </alternativeName>
    <alternativeName>
        <fullName evidence="21">Laminin-8 subunit beta</fullName>
    </alternativeName>
</protein>
<dbReference type="PANTHER" id="PTHR10574:SF375">
    <property type="entry name" value="LAMININ SUBUNIT BETA-1"/>
    <property type="match status" value="1"/>
</dbReference>
<dbReference type="Gene3D" id="2.60.120.260">
    <property type="entry name" value="Galactose-binding domain-like"/>
    <property type="match status" value="1"/>
</dbReference>
<feature type="non-terminal residue" evidence="28">
    <location>
        <position position="1"/>
    </location>
</feature>
<organism evidence="28 29">
    <name type="scientific">Homarus americanus</name>
    <name type="common">American lobster</name>
    <dbReference type="NCBI Taxonomy" id="6706"/>
    <lineage>
        <taxon>Eukaryota</taxon>
        <taxon>Metazoa</taxon>
        <taxon>Ecdysozoa</taxon>
        <taxon>Arthropoda</taxon>
        <taxon>Crustacea</taxon>
        <taxon>Multicrustacea</taxon>
        <taxon>Malacostraca</taxon>
        <taxon>Eumalacostraca</taxon>
        <taxon>Eucarida</taxon>
        <taxon>Decapoda</taxon>
        <taxon>Pleocyemata</taxon>
        <taxon>Astacidea</taxon>
        <taxon>Nephropoidea</taxon>
        <taxon>Nephropidae</taxon>
        <taxon>Homarus</taxon>
    </lineage>
</organism>
<dbReference type="GO" id="GO:0009888">
    <property type="term" value="P:tissue development"/>
    <property type="evidence" value="ECO:0007669"/>
    <property type="project" value="TreeGrafter"/>
</dbReference>
<dbReference type="FunFam" id="2.10.25.10:FF:000138">
    <property type="entry name" value="Laminin subunit beta 1"/>
    <property type="match status" value="1"/>
</dbReference>
<dbReference type="InterPro" id="IPR002049">
    <property type="entry name" value="LE_dom"/>
</dbReference>
<evidence type="ECO:0000256" key="14">
    <source>
        <dbReference type="ARBA" id="ARBA00071083"/>
    </source>
</evidence>
<evidence type="ECO:0000256" key="23">
    <source>
        <dbReference type="SAM" id="Coils"/>
    </source>
</evidence>
<evidence type="ECO:0000256" key="9">
    <source>
        <dbReference type="ARBA" id="ARBA00023054"/>
    </source>
</evidence>
<evidence type="ECO:0000256" key="24">
    <source>
        <dbReference type="SAM" id="MobiDB-lite"/>
    </source>
</evidence>
<feature type="disulfide bond" evidence="22">
    <location>
        <begin position="1317"/>
        <end position="1326"/>
    </location>
</feature>
<feature type="compositionally biased region" description="Low complexity" evidence="24">
    <location>
        <begin position="134"/>
        <end position="149"/>
    </location>
</feature>
<feature type="disulfide bond" evidence="22">
    <location>
        <begin position="1431"/>
        <end position="1440"/>
    </location>
</feature>
<feature type="disulfide bond" evidence="22">
    <location>
        <begin position="927"/>
        <end position="941"/>
    </location>
</feature>
<keyword evidence="8" id="KW-0130">Cell adhesion</keyword>
<dbReference type="InterPro" id="IPR000742">
    <property type="entry name" value="EGF"/>
</dbReference>
<dbReference type="FunFam" id="2.10.25.10:FF:000130">
    <property type="entry name" value="Laminin subunit beta 1"/>
    <property type="match status" value="1"/>
</dbReference>
<dbReference type="Pfam" id="PF00053">
    <property type="entry name" value="EGF_laminin"/>
    <property type="match status" value="11"/>
</dbReference>
<dbReference type="GO" id="GO:0009887">
    <property type="term" value="P:animal organ morphogenesis"/>
    <property type="evidence" value="ECO:0007669"/>
    <property type="project" value="TreeGrafter"/>
</dbReference>
<dbReference type="GO" id="GO:0005606">
    <property type="term" value="C:laminin-1 complex"/>
    <property type="evidence" value="ECO:0007669"/>
    <property type="project" value="UniProtKB-ARBA"/>
</dbReference>
<dbReference type="InterPro" id="IPR008211">
    <property type="entry name" value="Laminin_N"/>
</dbReference>
<dbReference type="SMART" id="SM00180">
    <property type="entry name" value="EGF_Lam"/>
    <property type="match status" value="13"/>
</dbReference>
<dbReference type="GO" id="GO:0043259">
    <property type="term" value="C:laminin-10 complex"/>
    <property type="evidence" value="ECO:0007669"/>
    <property type="project" value="UniProtKB-ARBA"/>
</dbReference>
<keyword evidence="29" id="KW-1185">Reference proteome</keyword>
<gene>
    <name evidence="28" type="primary">Lamb1-L</name>
    <name evidence="28" type="ORF">Hamer_G005250</name>
</gene>
<feature type="compositionally biased region" description="Polar residues" evidence="24">
    <location>
        <begin position="287"/>
        <end position="301"/>
    </location>
</feature>
<dbReference type="FunFam" id="2.10.25.10:FF:000065">
    <property type="entry name" value="Laminin subunit beta 1"/>
    <property type="match status" value="1"/>
</dbReference>
<evidence type="ECO:0000256" key="22">
    <source>
        <dbReference type="PROSITE-ProRule" id="PRU00460"/>
    </source>
</evidence>
<keyword evidence="10 22" id="KW-1015">Disulfide bond</keyword>
<evidence type="ECO:0000256" key="5">
    <source>
        <dbReference type="ARBA" id="ARBA00022729"/>
    </source>
</evidence>
<dbReference type="InterPro" id="IPR050440">
    <property type="entry name" value="Laminin/Netrin_ECM"/>
</dbReference>
<reference evidence="28" key="1">
    <citation type="journal article" date="2021" name="Sci. Adv.">
        <title>The American lobster genome reveals insights on longevity, neural, and immune adaptations.</title>
        <authorList>
            <person name="Polinski J.M."/>
            <person name="Zimin A.V."/>
            <person name="Clark K.F."/>
            <person name="Kohn A.B."/>
            <person name="Sadowski N."/>
            <person name="Timp W."/>
            <person name="Ptitsyn A."/>
            <person name="Khanna P."/>
            <person name="Romanova D.Y."/>
            <person name="Williams P."/>
            <person name="Greenwood S.J."/>
            <person name="Moroz L.L."/>
            <person name="Walt D.R."/>
            <person name="Bodnar A.G."/>
        </authorList>
    </citation>
    <scope>NUCLEOTIDE SEQUENCE</scope>
    <source>
        <strain evidence="28">GMGI-L3</strain>
    </source>
</reference>
<evidence type="ECO:0000256" key="18">
    <source>
        <dbReference type="ARBA" id="ARBA00076958"/>
    </source>
</evidence>
<dbReference type="SMART" id="SM00136">
    <property type="entry name" value="LamNT"/>
    <property type="match status" value="1"/>
</dbReference>
<dbReference type="PRINTS" id="PR00011">
    <property type="entry name" value="EGFLAMININ"/>
</dbReference>
<evidence type="ECO:0000313" key="28">
    <source>
        <dbReference type="EMBL" id="KAG7166952.1"/>
    </source>
</evidence>
<feature type="compositionally biased region" description="Low complexity" evidence="24">
    <location>
        <begin position="378"/>
        <end position="388"/>
    </location>
</feature>
<feature type="compositionally biased region" description="Low complexity" evidence="24">
    <location>
        <begin position="302"/>
        <end position="337"/>
    </location>
</feature>
<dbReference type="GO" id="GO:0005737">
    <property type="term" value="C:cytoplasm"/>
    <property type="evidence" value="ECO:0007669"/>
    <property type="project" value="UniProtKB-ARBA"/>
</dbReference>
<feature type="domain" description="Laminin EGF-like" evidence="25">
    <location>
        <begin position="893"/>
        <end position="943"/>
    </location>
</feature>
<keyword evidence="6" id="KW-0677">Repeat</keyword>
<feature type="domain" description="Laminin EGF-like" evidence="25">
    <location>
        <begin position="1298"/>
        <end position="1347"/>
    </location>
</feature>
<feature type="region of interest" description="Disordered" evidence="24">
    <location>
        <begin position="119"/>
        <end position="423"/>
    </location>
</feature>
<dbReference type="SMART" id="SM00181">
    <property type="entry name" value="EGF"/>
    <property type="match status" value="7"/>
</dbReference>
<keyword evidence="11" id="KW-0325">Glycoprotein</keyword>
<keyword evidence="2" id="KW-0964">Secreted</keyword>
<dbReference type="PROSITE" id="PS51116">
    <property type="entry name" value="LAMININ_IVB"/>
    <property type="match status" value="1"/>
</dbReference>
<keyword evidence="4" id="KW-0597">Phosphoprotein</keyword>
<evidence type="ECO:0000256" key="13">
    <source>
        <dbReference type="ARBA" id="ARBA00065312"/>
    </source>
</evidence>
<evidence type="ECO:0000256" key="2">
    <source>
        <dbReference type="ARBA" id="ARBA00022525"/>
    </source>
</evidence>
<evidence type="ECO:0000256" key="12">
    <source>
        <dbReference type="ARBA" id="ARBA00023292"/>
    </source>
</evidence>
<feature type="disulfide bond" evidence="22">
    <location>
        <begin position="1531"/>
        <end position="1540"/>
    </location>
</feature>
<feature type="disulfide bond" evidence="22">
    <location>
        <begin position="1510"/>
        <end position="1522"/>
    </location>
</feature>
<dbReference type="PROSITE" id="PS01248">
    <property type="entry name" value="EGF_LAM_1"/>
    <property type="match status" value="4"/>
</dbReference>
<dbReference type="FunFam" id="2.10.25.10:FF:000011">
    <property type="entry name" value="Cadherin EGF LAG seven-pass G-type receptor"/>
    <property type="match status" value="1"/>
</dbReference>
<dbReference type="Pfam" id="PF24973">
    <property type="entry name" value="EGF_LMN_ATRN"/>
    <property type="match status" value="2"/>
</dbReference>
<dbReference type="Pfam" id="PF00055">
    <property type="entry name" value="Laminin_N"/>
    <property type="match status" value="1"/>
</dbReference>
<feature type="disulfide bond" evidence="22">
    <location>
        <begin position="1482"/>
        <end position="1491"/>
    </location>
</feature>
<dbReference type="PROSITE" id="PS51117">
    <property type="entry name" value="LAMININ_NTER"/>
    <property type="match status" value="1"/>
</dbReference>
<feature type="coiled-coil region" evidence="23">
    <location>
        <begin position="1928"/>
        <end position="2060"/>
    </location>
</feature>
<feature type="domain" description="Laminin IV type B" evidence="26">
    <location>
        <begin position="983"/>
        <end position="1197"/>
    </location>
</feature>
<evidence type="ECO:0000259" key="25">
    <source>
        <dbReference type="PROSITE" id="PS50027"/>
    </source>
</evidence>
<proteinExistence type="predicted"/>
<feature type="domain" description="Laminin EGF-like" evidence="25">
    <location>
        <begin position="1204"/>
        <end position="1251"/>
    </location>
</feature>
<keyword evidence="3" id="KW-0272">Extracellular matrix</keyword>
<feature type="disulfide bond" evidence="22">
    <location>
        <begin position="1225"/>
        <end position="1234"/>
    </location>
</feature>
<feature type="disulfide bond" evidence="22">
    <location>
        <begin position="800"/>
        <end position="809"/>
    </location>
</feature>
<feature type="disulfide bond" evidence="22">
    <location>
        <begin position="1273"/>
        <end position="1282"/>
    </location>
</feature>
<keyword evidence="7" id="KW-0084">Basement membrane</keyword>
<evidence type="ECO:0000256" key="1">
    <source>
        <dbReference type="ARBA" id="ARBA00004302"/>
    </source>
</evidence>
<name>A0A8J5JYI5_HOMAM</name>
<evidence type="ECO:0000256" key="6">
    <source>
        <dbReference type="ARBA" id="ARBA00022737"/>
    </source>
</evidence>
<evidence type="ECO:0000256" key="17">
    <source>
        <dbReference type="ARBA" id="ARBA00076920"/>
    </source>
</evidence>
<evidence type="ECO:0000256" key="15">
    <source>
        <dbReference type="ARBA" id="ARBA00075282"/>
    </source>
</evidence>
<evidence type="ECO:0000256" key="19">
    <source>
        <dbReference type="ARBA" id="ARBA00082919"/>
    </source>
</evidence>
<dbReference type="FunFam" id="2.10.25.10:FF:000145">
    <property type="entry name" value="Laminin subunit beta 1"/>
    <property type="match status" value="1"/>
</dbReference>
<feature type="compositionally biased region" description="Gly residues" evidence="24">
    <location>
        <begin position="389"/>
        <end position="399"/>
    </location>
</feature>
<dbReference type="PANTHER" id="PTHR10574">
    <property type="entry name" value="NETRIN/LAMININ-RELATED"/>
    <property type="match status" value="1"/>
</dbReference>
<comment type="caution">
    <text evidence="22">Lacks conserved residue(s) required for the propagation of feature annotation.</text>
</comment>
<dbReference type="FunFam" id="2.170.300.10:FF:000001">
    <property type="entry name" value="Laminin subunit beta-1"/>
    <property type="match status" value="1"/>
</dbReference>
<dbReference type="PROSITE" id="PS50027">
    <property type="entry name" value="EGF_LAM_2"/>
    <property type="match status" value="9"/>
</dbReference>
<dbReference type="Gene3D" id="2.10.25.10">
    <property type="entry name" value="Laminin"/>
    <property type="match status" value="11"/>
</dbReference>
<comment type="subcellular location">
    <subcellularLocation>
        <location evidence="1">Secreted</location>
        <location evidence="1">Extracellular space</location>
        <location evidence="1">Extracellular matrix</location>
        <location evidence="1">Basement membrane</location>
    </subcellularLocation>
</comment>
<comment type="subunit">
    <text evidence="13">Laminin is a complex glycoprotein, consisting of three different polypeptide chains (alpha, beta, gamma), which are bound to each other by disulfide bonds into a cross-shaped molecule comprising one long and three short arms with globules at each end. Beta-1 is a subunit of laminin-1 (laminin-111 or EHS laminin), laminin-2 (laminin-211 or merosin), laminin-6 (laminin-311 or K-laminin), laminin-8 (laminin-411), laminin-10 (laminin-511) and laminin-12 (laminin-213). Interacts with ITGB1.</text>
</comment>
<feature type="domain" description="Laminin EGF-like" evidence="25">
    <location>
        <begin position="1252"/>
        <end position="1297"/>
    </location>
</feature>
<dbReference type="Pfam" id="PF21199">
    <property type="entry name" value="LAMININ_IV_B"/>
    <property type="match status" value="1"/>
</dbReference>
<feature type="compositionally biased region" description="Low complexity" evidence="24">
    <location>
        <begin position="169"/>
        <end position="194"/>
    </location>
</feature>
<evidence type="ECO:0000259" key="27">
    <source>
        <dbReference type="PROSITE" id="PS51117"/>
    </source>
</evidence>
<dbReference type="FunFam" id="2.10.25.10:FF:000135">
    <property type="entry name" value="Laminin subunit beta 4"/>
    <property type="match status" value="1"/>
</dbReference>
<dbReference type="CDD" id="cd00055">
    <property type="entry name" value="EGF_Lam"/>
    <property type="match status" value="13"/>
</dbReference>
<evidence type="ECO:0000256" key="7">
    <source>
        <dbReference type="ARBA" id="ARBA00022869"/>
    </source>
</evidence>
<dbReference type="FunFam" id="2.10.25.10:FF:000280">
    <property type="entry name" value="Laminin subunit beta 4"/>
    <property type="match status" value="1"/>
</dbReference>
<keyword evidence="12 22" id="KW-0424">Laminin EGF-like domain</keyword>
<feature type="coiled-coil region" evidence="23">
    <location>
        <begin position="1663"/>
        <end position="1732"/>
    </location>
</feature>
<dbReference type="Proteomes" id="UP000747542">
    <property type="component" value="Unassembled WGS sequence"/>
</dbReference>
<dbReference type="InterPro" id="IPR013015">
    <property type="entry name" value="Laminin_IV_B"/>
</dbReference>
<dbReference type="GO" id="GO:0031175">
    <property type="term" value="P:neuron projection development"/>
    <property type="evidence" value="ECO:0007669"/>
    <property type="project" value="UniProtKB-ARBA"/>
</dbReference>
<feature type="compositionally biased region" description="Polar residues" evidence="24">
    <location>
        <begin position="157"/>
        <end position="168"/>
    </location>
</feature>
<feature type="disulfide bond" evidence="22">
    <location>
        <begin position="863"/>
        <end position="872"/>
    </location>
</feature>
<dbReference type="FunFam" id="2.10.25.10:FF:000101">
    <property type="entry name" value="Laminin subunit beta 1"/>
    <property type="match status" value="1"/>
</dbReference>
<keyword evidence="9 23" id="KW-0175">Coiled coil</keyword>
<feature type="disulfide bond" evidence="22">
    <location>
        <begin position="1204"/>
        <end position="1216"/>
    </location>
</feature>
<dbReference type="Gene3D" id="2.170.300.10">
    <property type="entry name" value="Tie2 ligand-binding domain superfamily"/>
    <property type="match status" value="1"/>
</dbReference>
<sequence length="2076" mass="230507">TKCYTVAASSATLSVSGRSQVSVLETVDVGGVLPDTPPSVLWCMLLWHFGPVPQHHYLYKDYRSSLFSLRFNSAREFSGCGTLRLLQSSAWCGYVGVSEVEQDVEGIGADEGERHLITVGEHRRPQGRTRTKTFRTSSSSTRETVSYTSYGSPGSGAHNTSHTYTTVNSETDSTGQSSDTGSSSTSSVTSSSRRSSSRRGSSRSKSRSRSRGRGRKVEKAVEEEGEEETPSVVDKSYFNRHRGQTEDGQDYFRWNGHEYTGVRRPGSSISRRVKTTKTTTTTTTQTRPGSSLTTYTYTVPGSSNVTTYRNTTTYSSRVPGQSTSLESQRGSSSSHSSNTRYETSYNRRYDSRGGGSTSSSSSSTSGGISGGGGGGGSTRSSSSYTSGGIISGGGGGGSRQRGDVGFGESYHRNTEEEQHTLDYEEEDYDEEFARGPIISEVDSKHPFVVRGFGASSGYGQRSSHPCDQSSCYPATGNLLIGREKSLSAISTCGLYRRERYCIVSHLKDRKKCFWCDSRPRFDGSPQYSHKIDNIVYRFDRRTQRRSWWQSENGVEDSSIQLNLEAEFHFTHLIITFRTFRPSAMLIERSFDFGKTWKVYRYFAYDCNDAFPGVPQGPPTSINDVVCESRYSAVEPSTEGEVIFRVLPPNIEIENPYSDEVQNLLKITNLRVNFTKLHTLGDQLLDNRREIKEKYYYAIYDMVVRGSCSCYGHASRCLPLEGVEDRPDMVHGRCECTHNTKGLNCENCEDFYNDLPWRPAVGQESNACKRCNCNNHASFCHFDPQVYEDTGRISGGVCDDCSHNTQGRSCEECVPFYYQDPSRDIRDAEVCQPCNCDNRGSIDNAICDSRTDVASGLLAGRCHCKTYVDGLKCDRCRAGYWNFSAENPEGCQTCSCDLLGTVNNMGCNVQTGECSCKRFVTGRDCNQCLPQHYGLSEHPDGCQPCNCDKGGSLDNNCDVLNGQCKCRPHVSGRRCDVPEEGYYVATLNYLTYEAELARGSENCQVVMREPYRDGRETTWTGLGFMRVFEGSYLEFEVENIETSMEYDLVLRYEPQFRGDWENIMVTVERPEPIDPTGPCGNSRPIDDQMIISLPDSRRQVTLFPPVCLESGKRYKIRVDFRRSNARTDSPSASILVDSIMLIPRAEKLPFYSGSFENDDLRYEYERYRCSESFYDGQGVATVPEVCRDNHLDSIGFYVYGQAFSCQCDGTGSYSSICSSLGGQCDCKPNVVGRRCDRCAPGTFGFGPEGCKACGCSPVGALDNFCDQQTGQCKCRPNTYGRQCDECQPGFWNFPNCQRCECNGHADTCDSYTGVCHECRDNTSGPNCALCIDGFYGDPRLDVGIACRRCPCPGTVDSGHSFADRCSLDPRTKDVVCECEVGYAGARCDVCADNYFGNPEISGGSCQSCNCNNNIDISRPGNCDKHTGECQQCLFNSFGFYCERCQPGFYGDALHQQCRECVCNILGSNQTIGVCDHETGQCPCLPNVLGLECDHCAPNHWKIASGMGCEACACDPVGSYSDQCNEFDGICECRPGFGGRQCNQCQTNFYGNPRIECLGSETLQCDHDTGRCKCREGIGGNKCDECARGFTGRAPYCQPCGECFDNWDLILKELKERTESLIHAAGEIKQTGATGAYSHEFESMEEKIDDVRDILLSANMTSDSLVSLEDVIAQLSANLSSAAADLQGLEQGVDNTTQRISLATNALADLRLQAEELRNQAGDQKEEATKLQEANVEGALNLTRHAGERSRAAQERVEFTRVIVSESERNRRRTENLLLHAGDRFNRTQDENEANLASLSELLDDMDDGMPDLNEQVLGLDISLKPEQITDLAERITLTIESLTNIDAIIDATRNDLASAVELKERADQAKKKAEETLNVAERVVEALDEAGVAQDAAEEAVMKASNDIDITQTHLTQIASETSDAQVKANSSLKEVQRLEDRVEEVKLQYKINQRHLEDTTNVVSQAALKSQRAANDARQLEDKYLTVEESLVLKSKAAEDARRRAEDLKKRANKLASEAFSKLDTLNEIEEAFQSNEQILENYEEEIRRMEISMVEYHEYILKKTEFYATCHSGTR</sequence>
<accession>A0A8J5JYI5</accession>
<evidence type="ECO:0000256" key="4">
    <source>
        <dbReference type="ARBA" id="ARBA00022553"/>
    </source>
</evidence>
<feature type="domain" description="Laminin EGF-like" evidence="25">
    <location>
        <begin position="833"/>
        <end position="892"/>
    </location>
</feature>
<dbReference type="FunFam" id="2.10.25.10:FF:000083">
    <property type="entry name" value="Laminin subunit alpha"/>
    <property type="match status" value="1"/>
</dbReference>
<dbReference type="GO" id="GO:0007155">
    <property type="term" value="P:cell adhesion"/>
    <property type="evidence" value="ECO:0007669"/>
    <property type="project" value="UniProtKB-KW"/>
</dbReference>
<evidence type="ECO:0000256" key="20">
    <source>
        <dbReference type="ARBA" id="ARBA00083431"/>
    </source>
</evidence>
<evidence type="ECO:0000256" key="11">
    <source>
        <dbReference type="ARBA" id="ARBA00023180"/>
    </source>
</evidence>
<dbReference type="FunFam" id="2.170.300.10:FF:000004">
    <property type="entry name" value="Laminin subunit beta 1"/>
    <property type="match status" value="1"/>
</dbReference>
<evidence type="ECO:0000256" key="10">
    <source>
        <dbReference type="ARBA" id="ARBA00023157"/>
    </source>
</evidence>
<feature type="compositionally biased region" description="Gly residues" evidence="24">
    <location>
        <begin position="367"/>
        <end position="377"/>
    </location>
</feature>
<evidence type="ECO:0000259" key="26">
    <source>
        <dbReference type="PROSITE" id="PS51116"/>
    </source>
</evidence>
<keyword evidence="5" id="KW-0732">Signal</keyword>
<feature type="disulfide bond" evidence="22">
    <location>
        <begin position="1254"/>
        <end position="1271"/>
    </location>
</feature>
<feature type="domain" description="Laminin EGF-like" evidence="25">
    <location>
        <begin position="1459"/>
        <end position="1509"/>
    </location>
</feature>
<feature type="compositionally biased region" description="Basic and acidic residues" evidence="24">
    <location>
        <begin position="409"/>
        <end position="422"/>
    </location>
</feature>
<feature type="compositionally biased region" description="Basic residues" evidence="24">
    <location>
        <begin position="195"/>
        <end position="214"/>
    </location>
</feature>
<evidence type="ECO:0000256" key="3">
    <source>
        <dbReference type="ARBA" id="ARBA00022530"/>
    </source>
</evidence>
<evidence type="ECO:0000313" key="29">
    <source>
        <dbReference type="Proteomes" id="UP000747542"/>
    </source>
</evidence>
<feature type="disulfide bond" evidence="22">
    <location>
        <begin position="915"/>
        <end position="924"/>
    </location>
</feature>
<evidence type="ECO:0000256" key="21">
    <source>
        <dbReference type="ARBA" id="ARBA00083813"/>
    </source>
</evidence>
<feature type="disulfide bond" evidence="22">
    <location>
        <begin position="1512"/>
        <end position="1529"/>
    </location>
</feature>
<dbReference type="FunFam" id="2.10.25.10:FF:000084">
    <property type="entry name" value="Laminin subunit alpha 3"/>
    <property type="match status" value="1"/>
</dbReference>
<comment type="caution">
    <text evidence="28">The sequence shown here is derived from an EMBL/GenBank/DDBJ whole genome shotgun (WGS) entry which is preliminary data.</text>
</comment>
<evidence type="ECO:0000256" key="8">
    <source>
        <dbReference type="ARBA" id="ARBA00022889"/>
    </source>
</evidence>